<comment type="caution">
    <text evidence="1">The sequence shown here is derived from an EMBL/GenBank/DDBJ whole genome shotgun (WGS) entry which is preliminary data.</text>
</comment>
<organism evidence="1 2">
    <name type="scientific">Hyphomonas jannaschiana VP2</name>
    <dbReference type="NCBI Taxonomy" id="1280952"/>
    <lineage>
        <taxon>Bacteria</taxon>
        <taxon>Pseudomonadati</taxon>
        <taxon>Pseudomonadota</taxon>
        <taxon>Alphaproteobacteria</taxon>
        <taxon>Hyphomonadales</taxon>
        <taxon>Hyphomonadaceae</taxon>
        <taxon>Hyphomonas</taxon>
    </lineage>
</organism>
<sequence length="389" mass="43314">MEREAVTGSRPRRVAYFGHDAGDAAIRRRVRAFADDGVSVTGFMMRRGEASSTEWTNIDLGRTADGAFLQRIRQVFAGAGKAAAKRDELAEADVIVARNLDMLACAFLAKRKAKLDTPVIYESLDIHRLLCRQDPIGKTLRWLEGRLLRRTRGLIVSSPAFLKNHFERYYPGQFRSYLVENRLAAGAEYGPRPVPEMPAKDRPLRLGWVGVLRCQRSLDLLCALADRFPETLEIHLHGVPARTEIPFFEPEIAKHPNMIYHGRYKSPEDLSELYHGLDMVWAGDFMEAGFNSVWLLPNRIYEGGYYCVPAIAPAGTQTAEWVSQRQGGFVIEEPLGDTLPELIVSLIDDREPIQACARALAACPEDDFVQPVGMLSDLVDSALAEGGAA</sequence>
<accession>A0A059F7D5</accession>
<name>A0A059F7D5_9PROT</name>
<dbReference type="Gene3D" id="3.40.50.2000">
    <property type="entry name" value="Glycogen Phosphorylase B"/>
    <property type="match status" value="1"/>
</dbReference>
<dbReference type="AlphaFoldDB" id="A0A059F7D5"/>
<gene>
    <name evidence="1" type="ORF">HJA_15824</name>
</gene>
<keyword evidence="1" id="KW-0808">Transferase</keyword>
<dbReference type="eggNOG" id="COG0438">
    <property type="taxonomic scope" value="Bacteria"/>
</dbReference>
<dbReference type="EMBL" id="ARYJ01000014">
    <property type="protein sequence ID" value="KCZ86455.1"/>
    <property type="molecule type" value="Genomic_DNA"/>
</dbReference>
<dbReference type="SUPFAM" id="SSF53756">
    <property type="entry name" value="UDP-Glycosyltransferase/glycogen phosphorylase"/>
    <property type="match status" value="1"/>
</dbReference>
<evidence type="ECO:0000313" key="2">
    <source>
        <dbReference type="Proteomes" id="UP000024816"/>
    </source>
</evidence>
<reference evidence="1 2" key="1">
    <citation type="journal article" date="2014" name="Antonie Van Leeuwenhoek">
        <title>Hyphomonas beringensis sp. nov. and Hyphomonas chukchiensis sp. nov., isolated from surface seawater of the Bering Sea and Chukchi Sea.</title>
        <authorList>
            <person name="Li C."/>
            <person name="Lai Q."/>
            <person name="Li G."/>
            <person name="Dong C."/>
            <person name="Wang J."/>
            <person name="Liao Y."/>
            <person name="Shao Z."/>
        </authorList>
    </citation>
    <scope>NUCLEOTIDE SEQUENCE [LARGE SCALE GENOMIC DNA]</scope>
    <source>
        <strain evidence="1 2">VP2</strain>
    </source>
</reference>
<proteinExistence type="predicted"/>
<evidence type="ECO:0000313" key="1">
    <source>
        <dbReference type="EMBL" id="KCZ86455.1"/>
    </source>
</evidence>
<dbReference type="STRING" id="1280952.HJA_15824"/>
<dbReference type="GO" id="GO:0016740">
    <property type="term" value="F:transferase activity"/>
    <property type="evidence" value="ECO:0007669"/>
    <property type="project" value="UniProtKB-KW"/>
</dbReference>
<dbReference type="PATRIC" id="fig|1280952.3.peg.3165"/>
<dbReference type="Proteomes" id="UP000024816">
    <property type="component" value="Unassembled WGS sequence"/>
</dbReference>
<keyword evidence="2" id="KW-1185">Reference proteome</keyword>
<protein>
    <submittedName>
        <fullName evidence="1">Putative glycosyl transferase</fullName>
    </submittedName>
</protein>